<dbReference type="PaxDb" id="2903-EOD42132"/>
<dbReference type="InterPro" id="IPR004839">
    <property type="entry name" value="Aminotransferase_I/II_large"/>
</dbReference>
<dbReference type="Gene3D" id="3.40.640.10">
    <property type="entry name" value="Type I PLP-dependent aspartate aminotransferase-like (Major domain)"/>
    <property type="match status" value="1"/>
</dbReference>
<dbReference type="STRING" id="2903.R1E411"/>
<dbReference type="SUPFAM" id="SSF53383">
    <property type="entry name" value="PLP-dependent transferases"/>
    <property type="match status" value="1"/>
</dbReference>
<dbReference type="AlphaFoldDB" id="A0A0D3L297"/>
<dbReference type="EnsemblProtists" id="EOD42132">
    <property type="protein sequence ID" value="EOD42132"/>
    <property type="gene ID" value="EMIHUDRAFT_194861"/>
</dbReference>
<dbReference type="InterPro" id="IPR015421">
    <property type="entry name" value="PyrdxlP-dep_Trfase_major"/>
</dbReference>
<protein>
    <recommendedName>
        <fullName evidence="1">Aminotransferase class I/classII large domain-containing protein</fullName>
    </recommendedName>
</protein>
<dbReference type="Proteomes" id="UP000013827">
    <property type="component" value="Unassembled WGS sequence"/>
</dbReference>
<evidence type="ECO:0000313" key="2">
    <source>
        <dbReference type="EnsemblProtists" id="EOD42132"/>
    </source>
</evidence>
<feature type="domain" description="Aminotransferase class I/classII large" evidence="1">
    <location>
        <begin position="18"/>
        <end position="165"/>
    </location>
</feature>
<dbReference type="OMA" id="DFLQWPV"/>
<dbReference type="PANTHER" id="PTHR42858">
    <property type="entry name" value="AMINOTRANSFERASE"/>
    <property type="match status" value="1"/>
</dbReference>
<dbReference type="RefSeq" id="XP_005794561.1">
    <property type="nucleotide sequence ID" value="XM_005794504.1"/>
</dbReference>
<dbReference type="InterPro" id="IPR015422">
    <property type="entry name" value="PyrdxlP-dep_Trfase_small"/>
</dbReference>
<dbReference type="GeneID" id="17287402"/>
<dbReference type="CDD" id="cd00609">
    <property type="entry name" value="AAT_like"/>
    <property type="match status" value="1"/>
</dbReference>
<dbReference type="Pfam" id="PF00155">
    <property type="entry name" value="Aminotran_1_2"/>
    <property type="match status" value="1"/>
</dbReference>
<proteinExistence type="predicted"/>
<dbReference type="Gene3D" id="3.90.1150.10">
    <property type="entry name" value="Aspartate Aminotransferase, domain 1"/>
    <property type="match status" value="1"/>
</dbReference>
<dbReference type="PANTHER" id="PTHR42858:SF1">
    <property type="entry name" value="LD15494P"/>
    <property type="match status" value="1"/>
</dbReference>
<dbReference type="GO" id="GO:0030170">
    <property type="term" value="F:pyridoxal phosphate binding"/>
    <property type="evidence" value="ECO:0007669"/>
    <property type="project" value="InterPro"/>
</dbReference>
<accession>A0A0D3L297</accession>
<reference evidence="2" key="2">
    <citation type="submission" date="2024-10" db="UniProtKB">
        <authorList>
            <consortium name="EnsemblProtists"/>
        </authorList>
    </citation>
    <scope>IDENTIFICATION</scope>
</reference>
<reference evidence="3" key="1">
    <citation type="journal article" date="2013" name="Nature">
        <title>Pan genome of the phytoplankton Emiliania underpins its global distribution.</title>
        <authorList>
            <person name="Read B.A."/>
            <person name="Kegel J."/>
            <person name="Klute M.J."/>
            <person name="Kuo A."/>
            <person name="Lefebvre S.C."/>
            <person name="Maumus F."/>
            <person name="Mayer C."/>
            <person name="Miller J."/>
            <person name="Monier A."/>
            <person name="Salamov A."/>
            <person name="Young J."/>
            <person name="Aguilar M."/>
            <person name="Claverie J.M."/>
            <person name="Frickenhaus S."/>
            <person name="Gonzalez K."/>
            <person name="Herman E.K."/>
            <person name="Lin Y.C."/>
            <person name="Napier J."/>
            <person name="Ogata H."/>
            <person name="Sarno A.F."/>
            <person name="Shmutz J."/>
            <person name="Schroeder D."/>
            <person name="de Vargas C."/>
            <person name="Verret F."/>
            <person name="von Dassow P."/>
            <person name="Valentin K."/>
            <person name="Van de Peer Y."/>
            <person name="Wheeler G."/>
            <person name="Dacks J.B."/>
            <person name="Delwiche C.F."/>
            <person name="Dyhrman S.T."/>
            <person name="Glockner G."/>
            <person name="John U."/>
            <person name="Richards T."/>
            <person name="Worden A.Z."/>
            <person name="Zhang X."/>
            <person name="Grigoriev I.V."/>
            <person name="Allen A.E."/>
            <person name="Bidle K."/>
            <person name="Borodovsky M."/>
            <person name="Bowler C."/>
            <person name="Brownlee C."/>
            <person name="Cock J.M."/>
            <person name="Elias M."/>
            <person name="Gladyshev V.N."/>
            <person name="Groth M."/>
            <person name="Guda C."/>
            <person name="Hadaegh A."/>
            <person name="Iglesias-Rodriguez M.D."/>
            <person name="Jenkins J."/>
            <person name="Jones B.M."/>
            <person name="Lawson T."/>
            <person name="Leese F."/>
            <person name="Lindquist E."/>
            <person name="Lobanov A."/>
            <person name="Lomsadze A."/>
            <person name="Malik S.B."/>
            <person name="Marsh M.E."/>
            <person name="Mackinder L."/>
            <person name="Mock T."/>
            <person name="Mueller-Roeber B."/>
            <person name="Pagarete A."/>
            <person name="Parker M."/>
            <person name="Probert I."/>
            <person name="Quesneville H."/>
            <person name="Raines C."/>
            <person name="Rensing S.A."/>
            <person name="Riano-Pachon D.M."/>
            <person name="Richier S."/>
            <person name="Rokitta S."/>
            <person name="Shiraiwa Y."/>
            <person name="Soanes D.M."/>
            <person name="van der Giezen M."/>
            <person name="Wahlund T.M."/>
            <person name="Williams B."/>
            <person name="Wilson W."/>
            <person name="Wolfe G."/>
            <person name="Wurch L.L."/>
        </authorList>
    </citation>
    <scope>NUCLEOTIDE SEQUENCE</scope>
</reference>
<dbReference type="GO" id="GO:0047536">
    <property type="term" value="F:2-aminoadipate transaminase activity"/>
    <property type="evidence" value="ECO:0007669"/>
    <property type="project" value="TreeGrafter"/>
</dbReference>
<dbReference type="HOGENOM" id="CLU_017584_0_6_1"/>
<dbReference type="KEGG" id="ehx:EMIHUDRAFT_194861"/>
<keyword evidence="3" id="KW-1185">Reference proteome</keyword>
<evidence type="ECO:0000259" key="1">
    <source>
        <dbReference type="Pfam" id="PF00155"/>
    </source>
</evidence>
<evidence type="ECO:0000313" key="3">
    <source>
        <dbReference type="Proteomes" id="UP000013827"/>
    </source>
</evidence>
<dbReference type="InterPro" id="IPR015424">
    <property type="entry name" value="PyrdxlP-dep_Trfase"/>
</dbReference>
<organism evidence="2 3">
    <name type="scientific">Emiliania huxleyi (strain CCMP1516)</name>
    <dbReference type="NCBI Taxonomy" id="280463"/>
    <lineage>
        <taxon>Eukaryota</taxon>
        <taxon>Haptista</taxon>
        <taxon>Haptophyta</taxon>
        <taxon>Prymnesiophyceae</taxon>
        <taxon>Isochrysidales</taxon>
        <taxon>Noelaerhabdaceae</taxon>
        <taxon>Emiliania</taxon>
    </lineage>
</organism>
<dbReference type="eggNOG" id="KOG0634">
    <property type="taxonomic scope" value="Eukaryota"/>
</dbReference>
<sequence length="315" mass="34162">MVIDLRKGHPHAAFPLNYCSDVLGTRHFCDSLAKYLGRAYGGPVSPSWLMTTGGVSHGLDLATAALSRPGDTVLCESPTYFLVHQIFADHGLRIESLPTDADGLDTCALEARCEDSGKPPPRLLYLVPSHGNPSGATLPEARRSRLVELARKHGFYVLADEVYQLLDWSLRLGWVEAPPALLRRIASRGYLSSGGGVAPFVSEVACELLEAEQDEARALCAALRAEPGLFRVETEPLGGFFCWVRLPEGVDATELLPVAERHGVLFLPGARCAPGAAEPFRHHVRLCFAFETEAAMGEGVRRLAAAVREVQRRAA</sequence>
<name>A0A0D3L297_EMIH1</name>